<dbReference type="Proteomes" id="UP000007076">
    <property type="component" value="Chromosome"/>
</dbReference>
<dbReference type="AlphaFoldDB" id="E4N2R8"/>
<dbReference type="KEGG" id="ksk:KSE_66940"/>
<proteinExistence type="predicted"/>
<evidence type="ECO:0000313" key="2">
    <source>
        <dbReference type="Proteomes" id="UP000007076"/>
    </source>
</evidence>
<sequence length="165" mass="17385">MNVVRLVALRLASGQLPPEELPLAAAWLLVAGHDAPALGELAGCSGRERAVELAELFARALAELGEPALGAGEAENRLLSDLAGRLHGGLIDPVEARAGVWHERVDEATGPELRFLEVAVECCCSSCAAQTEPAAQRDWEARVRDAAADLVAAGRPAERQSAHQQ</sequence>
<dbReference type="eggNOG" id="ENOG50320Z0">
    <property type="taxonomic scope" value="Bacteria"/>
</dbReference>
<dbReference type="RefSeq" id="WP_014139748.1">
    <property type="nucleotide sequence ID" value="NC_016109.1"/>
</dbReference>
<organism evidence="1 2">
    <name type="scientific">Kitasatospora setae (strain ATCC 33774 / DSM 43861 / JCM 3304 / KCC A-0304 / NBRC 14216 / KM-6054)</name>
    <name type="common">Streptomyces setae</name>
    <dbReference type="NCBI Taxonomy" id="452652"/>
    <lineage>
        <taxon>Bacteria</taxon>
        <taxon>Bacillati</taxon>
        <taxon>Actinomycetota</taxon>
        <taxon>Actinomycetes</taxon>
        <taxon>Kitasatosporales</taxon>
        <taxon>Streptomycetaceae</taxon>
        <taxon>Kitasatospora</taxon>
    </lineage>
</organism>
<dbReference type="PATRIC" id="fig|452652.3.peg.6715"/>
<accession>E4N2R8</accession>
<protein>
    <submittedName>
        <fullName evidence="1">Uncharacterized protein</fullName>
    </submittedName>
</protein>
<gene>
    <name evidence="1" type="ordered locus">KSE_66940</name>
</gene>
<dbReference type="HOGENOM" id="CLU_1608662_0_0_11"/>
<keyword evidence="2" id="KW-1185">Reference proteome</keyword>
<dbReference type="STRING" id="452652.KSE_66940"/>
<dbReference type="EMBL" id="AP010968">
    <property type="protein sequence ID" value="BAJ32452.1"/>
    <property type="molecule type" value="Genomic_DNA"/>
</dbReference>
<reference evidence="1 2" key="1">
    <citation type="journal article" date="2010" name="DNA Res.">
        <title>Genome sequence of Kitasatospora setae NBRC 14216T: an evolutionary snapshot of the family Streptomycetaceae.</title>
        <authorList>
            <person name="Ichikawa N."/>
            <person name="Oguchi A."/>
            <person name="Ikeda H."/>
            <person name="Ishikawa J."/>
            <person name="Kitani S."/>
            <person name="Watanabe Y."/>
            <person name="Nakamura S."/>
            <person name="Katano Y."/>
            <person name="Kishi E."/>
            <person name="Sasagawa M."/>
            <person name="Ankai A."/>
            <person name="Fukui S."/>
            <person name="Hashimoto Y."/>
            <person name="Kamata S."/>
            <person name="Otoguro M."/>
            <person name="Tanikawa S."/>
            <person name="Nihira T."/>
            <person name="Horinouchi S."/>
            <person name="Ohnishi Y."/>
            <person name="Hayakawa M."/>
            <person name="Kuzuyama T."/>
            <person name="Arisawa A."/>
            <person name="Nomoto F."/>
            <person name="Miura H."/>
            <person name="Takahashi Y."/>
            <person name="Fujita N."/>
        </authorList>
    </citation>
    <scope>NUCLEOTIDE SEQUENCE [LARGE SCALE GENOMIC DNA]</scope>
    <source>
        <strain evidence="2">ATCC 33774 / DSM 43861 / JCM 3304 / KCC A-0304 / NBRC 14216 / KM-6054</strain>
    </source>
</reference>
<name>E4N2R8_KITSK</name>
<evidence type="ECO:0000313" key="1">
    <source>
        <dbReference type="EMBL" id="BAJ32452.1"/>
    </source>
</evidence>